<accession>A0ABV2QZL7</accession>
<name>A0ABV2QZL7_9HYPH</name>
<evidence type="ECO:0000313" key="2">
    <source>
        <dbReference type="Proteomes" id="UP001549321"/>
    </source>
</evidence>
<comment type="caution">
    <text evidence="1">The sequence shown here is derived from an EMBL/GenBank/DDBJ whole genome shotgun (WGS) entry which is preliminary data.</text>
</comment>
<dbReference type="RefSeq" id="WP_354551182.1">
    <property type="nucleotide sequence ID" value="NZ_JBEPSM010000001.1"/>
</dbReference>
<organism evidence="1 2">
    <name type="scientific">Kaistia defluvii</name>
    <dbReference type="NCBI Taxonomy" id="410841"/>
    <lineage>
        <taxon>Bacteria</taxon>
        <taxon>Pseudomonadati</taxon>
        <taxon>Pseudomonadota</taxon>
        <taxon>Alphaproteobacteria</taxon>
        <taxon>Hyphomicrobiales</taxon>
        <taxon>Kaistiaceae</taxon>
        <taxon>Kaistia</taxon>
    </lineage>
</organism>
<gene>
    <name evidence="1" type="ORF">ABIE08_002370</name>
</gene>
<dbReference type="EMBL" id="JBEPSM010000001">
    <property type="protein sequence ID" value="MET4634457.1"/>
    <property type="molecule type" value="Genomic_DNA"/>
</dbReference>
<proteinExistence type="predicted"/>
<evidence type="ECO:0000313" key="1">
    <source>
        <dbReference type="EMBL" id="MET4634457.1"/>
    </source>
</evidence>
<protein>
    <submittedName>
        <fullName evidence="1">Uncharacterized protein</fullName>
    </submittedName>
</protein>
<reference evidence="1 2" key="1">
    <citation type="submission" date="2024-06" db="EMBL/GenBank/DDBJ databases">
        <title>Sorghum-associated microbial communities from plants grown in Nebraska, USA.</title>
        <authorList>
            <person name="Schachtman D."/>
        </authorList>
    </citation>
    <scope>NUCLEOTIDE SEQUENCE [LARGE SCALE GENOMIC DNA]</scope>
    <source>
        <strain evidence="1 2">3207</strain>
    </source>
</reference>
<keyword evidence="2" id="KW-1185">Reference proteome</keyword>
<sequence>MTSTASKLSSVRLPVPPAEMRRQIRAERARRASEAERQRIAIDAERIKARCQTLDGFIEEFWTVLEPKRELKGLEKAAHVALDENYAAIAAGQAAKTEGQKYRAMGRSEAAIRIRRPHPLSRLSRAEGRGPMSIDYICSYYGVPAKVGGRVEYTGSGKKQLGTITGALGQRLEIRLDGHKNSFPYHPTWELRYLASPAPKGET</sequence>
<dbReference type="Proteomes" id="UP001549321">
    <property type="component" value="Unassembled WGS sequence"/>
</dbReference>